<evidence type="ECO:0000313" key="7">
    <source>
        <dbReference type="Proteomes" id="UP001500466"/>
    </source>
</evidence>
<dbReference type="Proteomes" id="UP001500466">
    <property type="component" value="Unassembled WGS sequence"/>
</dbReference>
<proteinExistence type="predicted"/>
<dbReference type="InterPro" id="IPR036271">
    <property type="entry name" value="Tet_transcr_reg_TetR-rel_C_sf"/>
</dbReference>
<evidence type="ECO:0000256" key="2">
    <source>
        <dbReference type="ARBA" id="ARBA00023125"/>
    </source>
</evidence>
<dbReference type="Gene3D" id="1.10.357.10">
    <property type="entry name" value="Tetracycline Repressor, domain 2"/>
    <property type="match status" value="1"/>
</dbReference>
<name>A0ABP9H2N0_9ACTN</name>
<dbReference type="PROSITE" id="PS50977">
    <property type="entry name" value="HTH_TETR_2"/>
    <property type="match status" value="1"/>
</dbReference>
<dbReference type="InterPro" id="IPR009057">
    <property type="entry name" value="Homeodomain-like_sf"/>
</dbReference>
<dbReference type="PANTHER" id="PTHR30055:SF234">
    <property type="entry name" value="HTH-TYPE TRANSCRIPTIONAL REGULATOR BETI"/>
    <property type="match status" value="1"/>
</dbReference>
<evidence type="ECO:0000256" key="3">
    <source>
        <dbReference type="ARBA" id="ARBA00023163"/>
    </source>
</evidence>
<dbReference type="Pfam" id="PF00440">
    <property type="entry name" value="TetR_N"/>
    <property type="match status" value="1"/>
</dbReference>
<feature type="DNA-binding region" description="H-T-H motif" evidence="4">
    <location>
        <begin position="11"/>
        <end position="30"/>
    </location>
</feature>
<evidence type="ECO:0000256" key="4">
    <source>
        <dbReference type="PROSITE-ProRule" id="PRU00335"/>
    </source>
</evidence>
<dbReference type="SUPFAM" id="SSF48498">
    <property type="entry name" value="Tetracyclin repressor-like, C-terminal domain"/>
    <property type="match status" value="1"/>
</dbReference>
<comment type="caution">
    <text evidence="6">The sequence shown here is derived from an EMBL/GenBank/DDBJ whole genome shotgun (WGS) entry which is preliminary data.</text>
</comment>
<protein>
    <submittedName>
        <fullName evidence="6">TetR/AcrR family transcriptional regulator</fullName>
    </submittedName>
</protein>
<keyword evidence="1" id="KW-0805">Transcription regulation</keyword>
<dbReference type="Gene3D" id="1.10.10.60">
    <property type="entry name" value="Homeodomain-like"/>
    <property type="match status" value="1"/>
</dbReference>
<sequence>MLDRDGFPAASLEAIAGEAGTTKGTVLYHFGSKQAVYEAVVAGLFDAGTEYMTARILAAEGHRERLHVYIESNLRFIAEHARHVSAVHRIVENSGRRVEDDTAVPGLVRILAAGQKDGEFGDFDPEIVALAIRAVIDGASFHFTANPGLDIDHHIAEAVRLFDRATAKEAVS</sequence>
<gene>
    <name evidence="6" type="ORF">GCM10023205_21390</name>
</gene>
<dbReference type="PANTHER" id="PTHR30055">
    <property type="entry name" value="HTH-TYPE TRANSCRIPTIONAL REGULATOR RUTR"/>
    <property type="match status" value="1"/>
</dbReference>
<evidence type="ECO:0000256" key="1">
    <source>
        <dbReference type="ARBA" id="ARBA00023015"/>
    </source>
</evidence>
<dbReference type="InterPro" id="IPR050109">
    <property type="entry name" value="HTH-type_TetR-like_transc_reg"/>
</dbReference>
<accession>A0ABP9H2N0</accession>
<feature type="domain" description="HTH tetR-type" evidence="5">
    <location>
        <begin position="1"/>
        <end position="48"/>
    </location>
</feature>
<organism evidence="6 7">
    <name type="scientific">Yinghuangia aomiensis</name>
    <dbReference type="NCBI Taxonomy" id="676205"/>
    <lineage>
        <taxon>Bacteria</taxon>
        <taxon>Bacillati</taxon>
        <taxon>Actinomycetota</taxon>
        <taxon>Actinomycetes</taxon>
        <taxon>Kitasatosporales</taxon>
        <taxon>Streptomycetaceae</taxon>
        <taxon>Yinghuangia</taxon>
    </lineage>
</organism>
<keyword evidence="2 4" id="KW-0238">DNA-binding</keyword>
<dbReference type="SUPFAM" id="SSF46689">
    <property type="entry name" value="Homeodomain-like"/>
    <property type="match status" value="1"/>
</dbReference>
<keyword evidence="3" id="KW-0804">Transcription</keyword>
<dbReference type="InterPro" id="IPR001647">
    <property type="entry name" value="HTH_TetR"/>
</dbReference>
<keyword evidence="7" id="KW-1185">Reference proteome</keyword>
<dbReference type="EMBL" id="BAABHS010000006">
    <property type="protein sequence ID" value="GAA4958467.1"/>
    <property type="molecule type" value="Genomic_DNA"/>
</dbReference>
<evidence type="ECO:0000313" key="6">
    <source>
        <dbReference type="EMBL" id="GAA4958467.1"/>
    </source>
</evidence>
<reference evidence="7" key="1">
    <citation type="journal article" date="2019" name="Int. J. Syst. Evol. Microbiol.">
        <title>The Global Catalogue of Microorganisms (GCM) 10K type strain sequencing project: providing services to taxonomists for standard genome sequencing and annotation.</title>
        <authorList>
            <consortium name="The Broad Institute Genomics Platform"/>
            <consortium name="The Broad Institute Genome Sequencing Center for Infectious Disease"/>
            <person name="Wu L."/>
            <person name="Ma J."/>
        </authorList>
    </citation>
    <scope>NUCLEOTIDE SEQUENCE [LARGE SCALE GENOMIC DNA]</scope>
    <source>
        <strain evidence="7">JCM 17986</strain>
    </source>
</reference>
<evidence type="ECO:0000259" key="5">
    <source>
        <dbReference type="PROSITE" id="PS50977"/>
    </source>
</evidence>